<dbReference type="Proteomes" id="UP000278746">
    <property type="component" value="Unassembled WGS sequence"/>
</dbReference>
<comment type="caution">
    <text evidence="7">The sequence shown here is derived from an EMBL/GenBank/DDBJ whole genome shotgun (WGS) entry which is preliminary data.</text>
</comment>
<dbReference type="PANTHER" id="PTHR35791:SF1">
    <property type="entry name" value="UPF0754 MEMBRANE PROTEIN YHEB"/>
    <property type="match status" value="1"/>
</dbReference>
<organism evidence="7 8">
    <name type="scientific">Alteribacter keqinensis</name>
    <dbReference type="NCBI Taxonomy" id="2483800"/>
    <lineage>
        <taxon>Bacteria</taxon>
        <taxon>Bacillati</taxon>
        <taxon>Bacillota</taxon>
        <taxon>Bacilli</taxon>
        <taxon>Bacillales</taxon>
        <taxon>Bacillaceae</taxon>
        <taxon>Alteribacter</taxon>
    </lineage>
</organism>
<dbReference type="AlphaFoldDB" id="A0A3M7TSS2"/>
<keyword evidence="5 6" id="KW-0472">Membrane</keyword>
<accession>A0A3M7TSS2</accession>
<gene>
    <name evidence="7" type="ORF">EBO34_01585</name>
</gene>
<feature type="transmembrane region" description="Helical" evidence="6">
    <location>
        <begin position="12"/>
        <end position="34"/>
    </location>
</feature>
<dbReference type="EMBL" id="RHIB01000001">
    <property type="protein sequence ID" value="RNA68688.1"/>
    <property type="molecule type" value="Genomic_DNA"/>
</dbReference>
<protein>
    <submittedName>
        <fullName evidence="7">DUF445 family protein</fullName>
    </submittedName>
</protein>
<dbReference type="PANTHER" id="PTHR35791">
    <property type="entry name" value="UPF0754 MEMBRANE PROTEIN YHEB"/>
    <property type="match status" value="1"/>
</dbReference>
<feature type="transmembrane region" description="Helical" evidence="6">
    <location>
        <begin position="365"/>
        <end position="387"/>
    </location>
</feature>
<evidence type="ECO:0000256" key="4">
    <source>
        <dbReference type="ARBA" id="ARBA00022989"/>
    </source>
</evidence>
<comment type="subcellular location">
    <subcellularLocation>
        <location evidence="1">Endomembrane system</location>
    </subcellularLocation>
</comment>
<evidence type="ECO:0000256" key="1">
    <source>
        <dbReference type="ARBA" id="ARBA00004308"/>
    </source>
</evidence>
<evidence type="ECO:0000256" key="6">
    <source>
        <dbReference type="SAM" id="Phobius"/>
    </source>
</evidence>
<dbReference type="OrthoDB" id="9787430at2"/>
<dbReference type="Pfam" id="PF04286">
    <property type="entry name" value="DUF445"/>
    <property type="match status" value="1"/>
</dbReference>
<evidence type="ECO:0000313" key="7">
    <source>
        <dbReference type="EMBL" id="RNA68688.1"/>
    </source>
</evidence>
<keyword evidence="4 6" id="KW-1133">Transmembrane helix</keyword>
<evidence type="ECO:0000256" key="2">
    <source>
        <dbReference type="ARBA" id="ARBA00008053"/>
    </source>
</evidence>
<keyword evidence="3 6" id="KW-0812">Transmembrane</keyword>
<proteinExistence type="inferred from homology"/>
<sequence length="388" mass="44223">MQIQTKVMQMQTFTLVILMMFIGALIGGLTNLIAIRMLFRPFHPVKIGEWQLPFTPGLIPKRRNELAEQLGNLVVSHLITVEGVKSKLFDQHLLQEIRTWFKKKVHDLSSSDSTLEEWWRNESGGDWSSEKTKGRFTRSVANTLVKTADEYRSEPLGDWLPESLLEKSDTLIPETADLLLDKAKVYVRSAEGKQKIGEMVSRYFSTKGSFGGMVGRVVTNIPITGRIQYELLRLLDDYKSKEFIENQLRKEFAEIKEKSLDQLFPAADWEGRAEKMAVEIARKVPVLGEWDRPMSEWAYRYETQLVDTLMPAVLETLTAIIERNLQRMLMNLKLDEIVKDQVNSFPLPKLEKVILSIAKNELKMITLLGALIGASVGLVQGLIAVMIL</sequence>
<evidence type="ECO:0000256" key="5">
    <source>
        <dbReference type="ARBA" id="ARBA00023136"/>
    </source>
</evidence>
<dbReference type="GO" id="GO:0012505">
    <property type="term" value="C:endomembrane system"/>
    <property type="evidence" value="ECO:0007669"/>
    <property type="project" value="UniProtKB-SubCell"/>
</dbReference>
<name>A0A3M7TSS2_9BACI</name>
<dbReference type="InterPro" id="IPR007383">
    <property type="entry name" value="DUF445"/>
</dbReference>
<comment type="similarity">
    <text evidence="2">Belongs to the UPF0754 family.</text>
</comment>
<evidence type="ECO:0000313" key="8">
    <source>
        <dbReference type="Proteomes" id="UP000278746"/>
    </source>
</evidence>
<keyword evidence="8" id="KW-1185">Reference proteome</keyword>
<evidence type="ECO:0000256" key="3">
    <source>
        <dbReference type="ARBA" id="ARBA00022692"/>
    </source>
</evidence>
<reference evidence="7 8" key="1">
    <citation type="submission" date="2018-10" db="EMBL/GenBank/DDBJ databases">
        <title>Bacillus Keqinensis sp. nov., a moderately halophilic bacterium isolated from a saline-alkaline lake.</title>
        <authorList>
            <person name="Wang H."/>
        </authorList>
    </citation>
    <scope>NUCLEOTIDE SEQUENCE [LARGE SCALE GENOMIC DNA]</scope>
    <source>
        <strain evidence="7 8">KQ-3</strain>
    </source>
</reference>